<evidence type="ECO:0000256" key="1">
    <source>
        <dbReference type="ARBA" id="ARBA00004496"/>
    </source>
</evidence>
<evidence type="ECO:0000256" key="8">
    <source>
        <dbReference type="ARBA" id="ARBA00022842"/>
    </source>
</evidence>
<evidence type="ECO:0000313" key="11">
    <source>
        <dbReference type="Proteomes" id="UP000618591"/>
    </source>
</evidence>
<keyword evidence="6" id="KW-0963">Cytoplasm</keyword>
<dbReference type="RefSeq" id="WP_188446667.1">
    <property type="nucleotide sequence ID" value="NZ_BMDW01000009.1"/>
</dbReference>
<evidence type="ECO:0000256" key="5">
    <source>
        <dbReference type="ARBA" id="ARBA00012730"/>
    </source>
</evidence>
<gene>
    <name evidence="10" type="ORF">GCM10011395_18070</name>
</gene>
<dbReference type="InterPro" id="IPR023214">
    <property type="entry name" value="HAD_sf"/>
</dbReference>
<keyword evidence="8" id="KW-0460">Magnesium</keyword>
<keyword evidence="9" id="KW-0413">Isomerase</keyword>
<dbReference type="InterPro" id="IPR005002">
    <property type="entry name" value="PMM"/>
</dbReference>
<accession>A0ABQ1GQK8</accession>
<evidence type="ECO:0000256" key="6">
    <source>
        <dbReference type="ARBA" id="ARBA00022490"/>
    </source>
</evidence>
<dbReference type="InterPro" id="IPR043169">
    <property type="entry name" value="PMM_cap"/>
</dbReference>
<dbReference type="Proteomes" id="UP000618591">
    <property type="component" value="Unassembled WGS sequence"/>
</dbReference>
<evidence type="ECO:0000313" key="10">
    <source>
        <dbReference type="EMBL" id="GGA48164.1"/>
    </source>
</evidence>
<organism evidence="10 11">
    <name type="scientific">Sphingomonas psychrolutea</name>
    <dbReference type="NCBI Taxonomy" id="1259676"/>
    <lineage>
        <taxon>Bacteria</taxon>
        <taxon>Pseudomonadati</taxon>
        <taxon>Pseudomonadota</taxon>
        <taxon>Alphaproteobacteria</taxon>
        <taxon>Sphingomonadales</taxon>
        <taxon>Sphingomonadaceae</taxon>
        <taxon>Sphingomonas</taxon>
    </lineage>
</organism>
<evidence type="ECO:0000256" key="7">
    <source>
        <dbReference type="ARBA" id="ARBA00022723"/>
    </source>
</evidence>
<dbReference type="EC" id="5.4.2.8" evidence="5"/>
<sequence length="250" mass="27024">MKKLIAFDLDGTLAESKQKIGADMAGLLGKLLDRVAVAVISGGDWPQFEKQVIAAIPPGAPVEYLFIMPTTGTKLYRFEADRWHAIYAEIFEPAERDHILHAIDKALQTAGLADERIWGERVEDRGSQITFSGLGQEAPLDAKKAWDPDFAKRKALQVSLRAALPDLSVNIGGSTSLDITHAGIDKAYAMRRLSEHSGIGTADMMFLGDAIYPGGNDDAVRAAGMDTLKVRDVEETITAVSAMVACLAVR</sequence>
<protein>
    <recommendedName>
        <fullName evidence="5">phosphomannomutase</fullName>
        <ecNumber evidence="5">5.4.2.8</ecNumber>
    </recommendedName>
</protein>
<comment type="caution">
    <text evidence="10">The sequence shown here is derived from an EMBL/GenBank/DDBJ whole genome shotgun (WGS) entry which is preliminary data.</text>
</comment>
<comment type="subcellular location">
    <subcellularLocation>
        <location evidence="1">Cytoplasm</location>
    </subcellularLocation>
</comment>
<dbReference type="Gene3D" id="3.30.1240.20">
    <property type="match status" value="1"/>
</dbReference>
<dbReference type="PANTHER" id="PTHR10466:SF0">
    <property type="entry name" value="PHOSPHOMANNOMUTASE"/>
    <property type="match status" value="1"/>
</dbReference>
<dbReference type="InterPro" id="IPR006379">
    <property type="entry name" value="HAD-SF_hydro_IIB"/>
</dbReference>
<dbReference type="Pfam" id="PF03332">
    <property type="entry name" value="PMM"/>
    <property type="match status" value="1"/>
</dbReference>
<keyword evidence="11" id="KW-1185">Reference proteome</keyword>
<dbReference type="SUPFAM" id="SSF56784">
    <property type="entry name" value="HAD-like"/>
    <property type="match status" value="1"/>
</dbReference>
<proteinExistence type="inferred from homology"/>
<keyword evidence="7" id="KW-0479">Metal-binding</keyword>
<evidence type="ECO:0000256" key="2">
    <source>
        <dbReference type="ARBA" id="ARBA00004699"/>
    </source>
</evidence>
<comment type="pathway">
    <text evidence="2">Nucleotide-sugar biosynthesis; GDP-alpha-D-mannose biosynthesis; alpha-D-mannose 1-phosphate from D-fructose 6-phosphate: step 2/2.</text>
</comment>
<evidence type="ECO:0000256" key="3">
    <source>
        <dbReference type="ARBA" id="ARBA00009736"/>
    </source>
</evidence>
<dbReference type="InterPro" id="IPR036412">
    <property type="entry name" value="HAD-like_sf"/>
</dbReference>
<evidence type="ECO:0000256" key="9">
    <source>
        <dbReference type="ARBA" id="ARBA00023235"/>
    </source>
</evidence>
<reference evidence="11" key="1">
    <citation type="journal article" date="2019" name="Int. J. Syst. Evol. Microbiol.">
        <title>The Global Catalogue of Microorganisms (GCM) 10K type strain sequencing project: providing services to taxonomists for standard genome sequencing and annotation.</title>
        <authorList>
            <consortium name="The Broad Institute Genomics Platform"/>
            <consortium name="The Broad Institute Genome Sequencing Center for Infectious Disease"/>
            <person name="Wu L."/>
            <person name="Ma J."/>
        </authorList>
    </citation>
    <scope>NUCLEOTIDE SEQUENCE [LARGE SCALE GENOMIC DNA]</scope>
    <source>
        <strain evidence="11">CGMCC 1.10106</strain>
    </source>
</reference>
<dbReference type="EMBL" id="BMDW01000009">
    <property type="protein sequence ID" value="GGA48164.1"/>
    <property type="molecule type" value="Genomic_DNA"/>
</dbReference>
<dbReference type="NCBIfam" id="TIGR01484">
    <property type="entry name" value="HAD-SF-IIB"/>
    <property type="match status" value="1"/>
</dbReference>
<name>A0ABQ1GQK8_9SPHN</name>
<dbReference type="PANTHER" id="PTHR10466">
    <property type="entry name" value="PHOSPHOMANNOMUTASE"/>
    <property type="match status" value="1"/>
</dbReference>
<comment type="similarity">
    <text evidence="3">Belongs to the eukaryotic PMM family.</text>
</comment>
<comment type="subunit">
    <text evidence="4">Homodimer.</text>
</comment>
<dbReference type="Gene3D" id="3.40.50.1000">
    <property type="entry name" value="HAD superfamily/HAD-like"/>
    <property type="match status" value="1"/>
</dbReference>
<evidence type="ECO:0000256" key="4">
    <source>
        <dbReference type="ARBA" id="ARBA00011738"/>
    </source>
</evidence>